<dbReference type="EMBL" id="CAUYUJ010014398">
    <property type="protein sequence ID" value="CAK0840758.1"/>
    <property type="molecule type" value="Genomic_DNA"/>
</dbReference>
<feature type="region of interest" description="Disordered" evidence="1">
    <location>
        <begin position="103"/>
        <end position="122"/>
    </location>
</feature>
<accession>A0ABN9T6R9</accession>
<feature type="domain" description="RRM" evidence="2">
    <location>
        <begin position="373"/>
        <end position="455"/>
    </location>
</feature>
<dbReference type="Proteomes" id="UP001189429">
    <property type="component" value="Unassembled WGS sequence"/>
</dbReference>
<dbReference type="Gene3D" id="3.30.70.330">
    <property type="match status" value="2"/>
</dbReference>
<dbReference type="InterPro" id="IPR000504">
    <property type="entry name" value="RRM_dom"/>
</dbReference>
<evidence type="ECO:0000259" key="2">
    <source>
        <dbReference type="SMART" id="SM00360"/>
    </source>
</evidence>
<gene>
    <name evidence="3" type="ORF">PCOR1329_LOCUS36111</name>
</gene>
<dbReference type="CDD" id="cd00590">
    <property type="entry name" value="RRM_SF"/>
    <property type="match status" value="2"/>
</dbReference>
<feature type="region of interest" description="Disordered" evidence="1">
    <location>
        <begin position="449"/>
        <end position="515"/>
    </location>
</feature>
<keyword evidence="4" id="KW-1185">Reference proteome</keyword>
<feature type="compositionally biased region" description="Low complexity" evidence="1">
    <location>
        <begin position="236"/>
        <end position="263"/>
    </location>
</feature>
<evidence type="ECO:0000256" key="1">
    <source>
        <dbReference type="SAM" id="MobiDB-lite"/>
    </source>
</evidence>
<feature type="compositionally biased region" description="Polar residues" evidence="1">
    <location>
        <begin position="219"/>
        <end position="232"/>
    </location>
</feature>
<organism evidence="3 4">
    <name type="scientific">Prorocentrum cordatum</name>
    <dbReference type="NCBI Taxonomy" id="2364126"/>
    <lineage>
        <taxon>Eukaryota</taxon>
        <taxon>Sar</taxon>
        <taxon>Alveolata</taxon>
        <taxon>Dinophyceae</taxon>
        <taxon>Prorocentrales</taxon>
        <taxon>Prorocentraceae</taxon>
        <taxon>Prorocentrum</taxon>
    </lineage>
</organism>
<name>A0ABN9T6R9_9DINO</name>
<sequence>MFQLPAGAVLRAAAAYQGPLDCPRPLGVQGSQPIAHPGRLGGAPGMQAPAEAPATAGHPMRPPGQFAGPAVAATSPGSQEAGAAADAPAAWPHFRWAVACRTGEGRAEPGSSGTSEGADEFSFDMGTARQDGTITSCLRGLGQEDPNRVILVRGVTSLGWTCTEALTLHFSGFGPVMKVLTTQSMKKVRPGTCRIRPGGIAFVVMEDARSVRRILQAGPQQTVASKSISVQPYTAPRPGSAAASSGDGTSTSAGSASSARSSSEGPTMAMPAPAKVPATAGLPERPPRQFACPAGEASSPGRQEAAAAATPPAPQLDCGLWVACRAGEGRAERGSSGTSQGAHGCSSDMGAARQDGTITSCLRSLGQEDPNRVILVRGVTSLSWTCTEALTLHFSGFGPVMKVLTTQSRKMVRPGTCRIRPGGIAFVVMEDARSVQRILQAGQQQTVASKSISVQPYTAPPPGSPAASSGDGTSTSAGSASSARSSSEGPTTCESANRARVREAARGDESREVGEAARELALAGARVG</sequence>
<feature type="region of interest" description="Disordered" evidence="1">
    <location>
        <begin position="27"/>
        <end position="86"/>
    </location>
</feature>
<comment type="caution">
    <text evidence="3">The sequence shown here is derived from an EMBL/GenBank/DDBJ whole genome shotgun (WGS) entry which is preliminary data.</text>
</comment>
<proteinExistence type="predicted"/>
<evidence type="ECO:0000313" key="3">
    <source>
        <dbReference type="EMBL" id="CAK0840758.1"/>
    </source>
</evidence>
<feature type="compositionally biased region" description="Low complexity" evidence="1">
    <location>
        <begin position="465"/>
        <end position="492"/>
    </location>
</feature>
<dbReference type="SMART" id="SM00360">
    <property type="entry name" value="RRM"/>
    <property type="match status" value="2"/>
</dbReference>
<feature type="region of interest" description="Disordered" evidence="1">
    <location>
        <begin position="330"/>
        <end position="349"/>
    </location>
</feature>
<dbReference type="InterPro" id="IPR012677">
    <property type="entry name" value="Nucleotide-bd_a/b_plait_sf"/>
</dbReference>
<reference evidence="3" key="1">
    <citation type="submission" date="2023-10" db="EMBL/GenBank/DDBJ databases">
        <authorList>
            <person name="Chen Y."/>
            <person name="Shah S."/>
            <person name="Dougan E. K."/>
            <person name="Thang M."/>
            <person name="Chan C."/>
        </authorList>
    </citation>
    <scope>NUCLEOTIDE SEQUENCE [LARGE SCALE GENOMIC DNA]</scope>
</reference>
<dbReference type="InterPro" id="IPR035979">
    <property type="entry name" value="RBD_domain_sf"/>
</dbReference>
<feature type="domain" description="RRM" evidence="2">
    <location>
        <begin position="149"/>
        <end position="231"/>
    </location>
</feature>
<protein>
    <recommendedName>
        <fullName evidence="2">RRM domain-containing protein</fullName>
    </recommendedName>
</protein>
<feature type="compositionally biased region" description="Basic and acidic residues" evidence="1">
    <location>
        <begin position="500"/>
        <end position="515"/>
    </location>
</feature>
<feature type="region of interest" description="Disordered" evidence="1">
    <location>
        <begin position="219"/>
        <end position="312"/>
    </location>
</feature>
<evidence type="ECO:0000313" key="4">
    <source>
        <dbReference type="Proteomes" id="UP001189429"/>
    </source>
</evidence>
<dbReference type="SUPFAM" id="SSF54928">
    <property type="entry name" value="RNA-binding domain, RBD"/>
    <property type="match status" value="2"/>
</dbReference>